<name>A0ABU3ETE6_9ENTE</name>
<dbReference type="Proteomes" id="UP001252875">
    <property type="component" value="Unassembled WGS sequence"/>
</dbReference>
<comment type="caution">
    <text evidence="1">The sequence shown here is derived from an EMBL/GenBank/DDBJ whole genome shotgun (WGS) entry which is preliminary data.</text>
</comment>
<dbReference type="Pfam" id="PF12663">
    <property type="entry name" value="DUF3788"/>
    <property type="match status" value="1"/>
</dbReference>
<sequence length="138" mass="16120">MKPILKDQAEFPTVENLAKHLSKENLSLYQQLLTELHENSYMEDWNYYKDGHNWLSKILFKKKNLGWISIWETGVKVNVFFSERVWPQLVANELFAKIEANEASIQKNGKLNTVLIPIQDQASLQTAVELVNFKKKLK</sequence>
<evidence type="ECO:0000313" key="2">
    <source>
        <dbReference type="Proteomes" id="UP001252875"/>
    </source>
</evidence>
<gene>
    <name evidence="1" type="ORF">P7D85_00035</name>
</gene>
<keyword evidence="2" id="KW-1185">Reference proteome</keyword>
<protein>
    <submittedName>
        <fullName evidence="1">DUF3788 family protein</fullName>
    </submittedName>
</protein>
<evidence type="ECO:0000313" key="1">
    <source>
        <dbReference type="EMBL" id="MDT2598138.1"/>
    </source>
</evidence>
<proteinExistence type="predicted"/>
<reference evidence="1 2" key="1">
    <citation type="submission" date="2023-03" db="EMBL/GenBank/DDBJ databases">
        <authorList>
            <person name="Shen W."/>
            <person name="Cai J."/>
        </authorList>
    </citation>
    <scope>NUCLEOTIDE SEQUENCE [LARGE SCALE GENOMIC DNA]</scope>
    <source>
        <strain evidence="1 2">D6-4</strain>
    </source>
</reference>
<accession>A0ABU3ETE6</accession>
<dbReference type="EMBL" id="JARPYI010000001">
    <property type="protein sequence ID" value="MDT2598138.1"/>
    <property type="molecule type" value="Genomic_DNA"/>
</dbReference>
<organism evidence="1 2">
    <name type="scientific">Enterococcus hulanensis</name>
    <dbReference type="NCBI Taxonomy" id="2559929"/>
    <lineage>
        <taxon>Bacteria</taxon>
        <taxon>Bacillati</taxon>
        <taxon>Bacillota</taxon>
        <taxon>Bacilli</taxon>
        <taxon>Lactobacillales</taxon>
        <taxon>Enterococcaceae</taxon>
        <taxon>Enterococcus</taxon>
    </lineage>
</organism>
<dbReference type="RefSeq" id="WP_311821475.1">
    <property type="nucleotide sequence ID" value="NZ_JARPYF010000001.1"/>
</dbReference>
<dbReference type="InterPro" id="IPR024265">
    <property type="entry name" value="DUF3788"/>
</dbReference>